<comment type="caution">
    <text evidence="4">The sequence shown here is derived from an EMBL/GenBank/DDBJ whole genome shotgun (WGS) entry which is preliminary data.</text>
</comment>
<dbReference type="SUPFAM" id="SSF158639">
    <property type="entry name" value="ENT-like"/>
    <property type="match status" value="1"/>
</dbReference>
<dbReference type="PANTHER" id="PTHR31917:SF5">
    <property type="entry name" value="OS02G0204500 PROTEIN"/>
    <property type="match status" value="1"/>
</dbReference>
<dbReference type="CDD" id="cd20406">
    <property type="entry name" value="Tudor_Agenet_AtDUF_rpt2_4"/>
    <property type="match status" value="1"/>
</dbReference>
<evidence type="ECO:0000313" key="4">
    <source>
        <dbReference type="EMBL" id="KAJ7011629.1"/>
    </source>
</evidence>
<organism evidence="4 5">
    <name type="scientific">Populus alba x Populus x berolinensis</name>
    <dbReference type="NCBI Taxonomy" id="444605"/>
    <lineage>
        <taxon>Eukaryota</taxon>
        <taxon>Viridiplantae</taxon>
        <taxon>Streptophyta</taxon>
        <taxon>Embryophyta</taxon>
        <taxon>Tracheophyta</taxon>
        <taxon>Spermatophyta</taxon>
        <taxon>Magnoliopsida</taxon>
        <taxon>eudicotyledons</taxon>
        <taxon>Gunneridae</taxon>
        <taxon>Pentapetalae</taxon>
        <taxon>rosids</taxon>
        <taxon>fabids</taxon>
        <taxon>Malpighiales</taxon>
        <taxon>Salicaceae</taxon>
        <taxon>Saliceae</taxon>
        <taxon>Populus</taxon>
    </lineage>
</organism>
<gene>
    <name evidence="4" type="ORF">NC653_001903</name>
</gene>
<dbReference type="PANTHER" id="PTHR31917">
    <property type="entry name" value="AGENET DOMAIN-CONTAINING PROTEIN-RELATED"/>
    <property type="match status" value="1"/>
</dbReference>
<evidence type="ECO:0000313" key="5">
    <source>
        <dbReference type="Proteomes" id="UP001164929"/>
    </source>
</evidence>
<proteinExistence type="predicted"/>
<feature type="domain" description="ENT" evidence="3">
    <location>
        <begin position="346"/>
        <end position="435"/>
    </location>
</feature>
<dbReference type="Pfam" id="PF05641">
    <property type="entry name" value="Agenet"/>
    <property type="match status" value="1"/>
</dbReference>
<keyword evidence="2" id="KW-0539">Nucleus</keyword>
<evidence type="ECO:0000256" key="2">
    <source>
        <dbReference type="ARBA" id="ARBA00023242"/>
    </source>
</evidence>
<dbReference type="SMART" id="SM01191">
    <property type="entry name" value="ENT"/>
    <property type="match status" value="1"/>
</dbReference>
<dbReference type="EMBL" id="JAQIZT010000001">
    <property type="protein sequence ID" value="KAJ7011629.1"/>
    <property type="molecule type" value="Genomic_DNA"/>
</dbReference>
<dbReference type="Pfam" id="PF03735">
    <property type="entry name" value="ENT"/>
    <property type="match status" value="1"/>
</dbReference>
<name>A0AAD6RMK6_9ROSI</name>
<accession>A0AAD6RMK6</accession>
<dbReference type="InterPro" id="IPR005491">
    <property type="entry name" value="ENT_dom"/>
</dbReference>
<dbReference type="SMART" id="SM00743">
    <property type="entry name" value="Agenet"/>
    <property type="match status" value="2"/>
</dbReference>
<dbReference type="InterPro" id="IPR008395">
    <property type="entry name" value="Agenet-like_dom"/>
</dbReference>
<evidence type="ECO:0000259" key="3">
    <source>
        <dbReference type="PROSITE" id="PS51138"/>
    </source>
</evidence>
<dbReference type="InterPro" id="IPR014002">
    <property type="entry name" value="Agenet_dom_plant"/>
</dbReference>
<sequence length="436" mass="49050">MNRWLVESCRYFNLAIMRFKAGMKVEVLSKTEVATGSWLCAEIISGNGHTYSVKYGWFPMNNDAEAVVERVPRKAIRPCSPPMAGDDHWVPGDLVEVFHNSAWKTAIVMEVMGDKSFFVRLLGLCGEFIVHKSHLRVRQCWQDGKWIVMRKGLENYVVPMGKGLPDTGTHLSADDDCFPVEKNFEVRRCPTVSSRTLKRRSTFGSDLETYPVTAQKKRLIEKNGSHEQICSAYPSPTFDKVDTLFYPNEVLGENYVHSSFHVGKVELSKMDVGRNNDGSLVESSISVDTDSCMSSVGSCSAVGSYGHNLPCPNLCDKNLEDLHSDAESSNGSEYEIKDSPSYDEKFGVEVHRSKLHAYCSTVEALYSAGPLSWEDEENLTSLRDELHISDDEHLMVLRNLTSVNSRIQHMDFELTNMLMPCRNGSWPILRGCIPCF</sequence>
<dbReference type="Gene3D" id="1.10.1240.40">
    <property type="entry name" value="ENT domain"/>
    <property type="match status" value="1"/>
</dbReference>
<reference evidence="4 5" key="1">
    <citation type="journal article" date="2023" name="Mol. Ecol. Resour.">
        <title>Chromosome-level genome assembly of a triploid poplar Populus alba 'Berolinensis'.</title>
        <authorList>
            <person name="Chen S."/>
            <person name="Yu Y."/>
            <person name="Wang X."/>
            <person name="Wang S."/>
            <person name="Zhang T."/>
            <person name="Zhou Y."/>
            <person name="He R."/>
            <person name="Meng N."/>
            <person name="Wang Y."/>
            <person name="Liu W."/>
            <person name="Liu Z."/>
            <person name="Liu J."/>
            <person name="Guo Q."/>
            <person name="Huang H."/>
            <person name="Sederoff R.R."/>
            <person name="Wang G."/>
            <person name="Qu G."/>
            <person name="Chen S."/>
        </authorList>
    </citation>
    <scope>NUCLEOTIDE SEQUENCE [LARGE SCALE GENOMIC DNA]</scope>
    <source>
        <strain evidence="4">SC-2020</strain>
    </source>
</reference>
<dbReference type="Proteomes" id="UP001164929">
    <property type="component" value="Chromosome 1"/>
</dbReference>
<dbReference type="GO" id="GO:0005634">
    <property type="term" value="C:nucleus"/>
    <property type="evidence" value="ECO:0007669"/>
    <property type="project" value="UniProtKB-SubCell"/>
</dbReference>
<evidence type="ECO:0000256" key="1">
    <source>
        <dbReference type="ARBA" id="ARBA00004123"/>
    </source>
</evidence>
<dbReference type="PROSITE" id="PS51138">
    <property type="entry name" value="ENT"/>
    <property type="match status" value="1"/>
</dbReference>
<protein>
    <recommendedName>
        <fullName evidence="3">ENT domain-containing protein</fullName>
    </recommendedName>
</protein>
<dbReference type="AlphaFoldDB" id="A0AAD6RMK6"/>
<keyword evidence="5" id="KW-1185">Reference proteome</keyword>
<comment type="subcellular location">
    <subcellularLocation>
        <location evidence="1">Nucleus</location>
    </subcellularLocation>
</comment>
<dbReference type="InterPro" id="IPR036142">
    <property type="entry name" value="ENT_dom-like_sf"/>
</dbReference>